<evidence type="ECO:0008006" key="5">
    <source>
        <dbReference type="Google" id="ProtNLM"/>
    </source>
</evidence>
<name>A0A5C2RM05_9APHY</name>
<feature type="chain" id="PRO_5022817990" description="Yip1 domain-containing protein" evidence="2">
    <location>
        <begin position="28"/>
        <end position="145"/>
    </location>
</feature>
<keyword evidence="4" id="KW-1185">Reference proteome</keyword>
<dbReference type="AlphaFoldDB" id="A0A5C2RM05"/>
<sequence>MAACAAIILSGVPLVAVILTLIGCALADSAGIYKGLPVGRFCLAAIAMGLILGIIITVLACLYIQFLLGTKRLPWLRKRVPGVVGWGVACACVFALPAGLHAFRWFAAYRGHTGFLIIAAALGLVASAAPLCGLAYAVIGLYPNL</sequence>
<feature type="signal peptide" evidence="2">
    <location>
        <begin position="1"/>
        <end position="27"/>
    </location>
</feature>
<gene>
    <name evidence="3" type="ORF">L227DRAFT_658702</name>
</gene>
<keyword evidence="1" id="KW-0472">Membrane</keyword>
<feature type="transmembrane region" description="Helical" evidence="1">
    <location>
        <begin position="43"/>
        <end position="68"/>
    </location>
</feature>
<accession>A0A5C2RM05</accession>
<reference evidence="3" key="1">
    <citation type="journal article" date="2018" name="Genome Biol. Evol.">
        <title>Genomics and development of Lentinus tigrinus, a white-rot wood-decaying mushroom with dimorphic fruiting bodies.</title>
        <authorList>
            <person name="Wu B."/>
            <person name="Xu Z."/>
            <person name="Knudson A."/>
            <person name="Carlson A."/>
            <person name="Chen N."/>
            <person name="Kovaka S."/>
            <person name="LaButti K."/>
            <person name="Lipzen A."/>
            <person name="Pennachio C."/>
            <person name="Riley R."/>
            <person name="Schakwitz W."/>
            <person name="Umezawa K."/>
            <person name="Ohm R.A."/>
            <person name="Grigoriev I.V."/>
            <person name="Nagy L.G."/>
            <person name="Gibbons J."/>
            <person name="Hibbett D."/>
        </authorList>
    </citation>
    <scope>NUCLEOTIDE SEQUENCE [LARGE SCALE GENOMIC DNA]</scope>
    <source>
        <strain evidence="3">ALCF2SS1-6</strain>
    </source>
</reference>
<evidence type="ECO:0000313" key="3">
    <source>
        <dbReference type="EMBL" id="RPD52658.1"/>
    </source>
</evidence>
<organism evidence="3 4">
    <name type="scientific">Lentinus tigrinus ALCF2SS1-6</name>
    <dbReference type="NCBI Taxonomy" id="1328759"/>
    <lineage>
        <taxon>Eukaryota</taxon>
        <taxon>Fungi</taxon>
        <taxon>Dikarya</taxon>
        <taxon>Basidiomycota</taxon>
        <taxon>Agaricomycotina</taxon>
        <taxon>Agaricomycetes</taxon>
        <taxon>Polyporales</taxon>
        <taxon>Polyporaceae</taxon>
        <taxon>Lentinus</taxon>
    </lineage>
</organism>
<feature type="transmembrane region" description="Helical" evidence="1">
    <location>
        <begin position="115"/>
        <end position="142"/>
    </location>
</feature>
<feature type="transmembrane region" description="Helical" evidence="1">
    <location>
        <begin position="80"/>
        <end position="103"/>
    </location>
</feature>
<keyword evidence="1" id="KW-1133">Transmembrane helix</keyword>
<dbReference type="EMBL" id="ML122346">
    <property type="protein sequence ID" value="RPD52658.1"/>
    <property type="molecule type" value="Genomic_DNA"/>
</dbReference>
<evidence type="ECO:0000256" key="2">
    <source>
        <dbReference type="SAM" id="SignalP"/>
    </source>
</evidence>
<dbReference type="Proteomes" id="UP000313359">
    <property type="component" value="Unassembled WGS sequence"/>
</dbReference>
<proteinExistence type="predicted"/>
<keyword evidence="2" id="KW-0732">Signal</keyword>
<evidence type="ECO:0000313" key="4">
    <source>
        <dbReference type="Proteomes" id="UP000313359"/>
    </source>
</evidence>
<keyword evidence="1" id="KW-0812">Transmembrane</keyword>
<evidence type="ECO:0000256" key="1">
    <source>
        <dbReference type="SAM" id="Phobius"/>
    </source>
</evidence>
<protein>
    <recommendedName>
        <fullName evidence="5">Yip1 domain-containing protein</fullName>
    </recommendedName>
</protein>